<comment type="similarity">
    <text evidence="10">Belongs to the dus family.</text>
</comment>
<dbReference type="EMBL" id="BSEC01000001">
    <property type="protein sequence ID" value="GLI93733.1"/>
    <property type="molecule type" value="Genomic_DNA"/>
</dbReference>
<organism evidence="14 15">
    <name type="scientific">Methylocystis echinoides</name>
    <dbReference type="NCBI Taxonomy" id="29468"/>
    <lineage>
        <taxon>Bacteria</taxon>
        <taxon>Pseudomonadati</taxon>
        <taxon>Pseudomonadota</taxon>
        <taxon>Alphaproteobacteria</taxon>
        <taxon>Hyphomicrobiales</taxon>
        <taxon>Methylocystaceae</taxon>
        <taxon>Methylocystis</taxon>
    </lineage>
</organism>
<comment type="catalytic activity">
    <reaction evidence="9">
        <text>5,6-dihydrouridine(20a) in tRNA + NAD(+) = uridine(20a) in tRNA + NADH + H(+)</text>
        <dbReference type="Rhea" id="RHEA:53348"/>
        <dbReference type="Rhea" id="RHEA-COMP:13535"/>
        <dbReference type="Rhea" id="RHEA-COMP:13536"/>
        <dbReference type="ChEBI" id="CHEBI:15378"/>
        <dbReference type="ChEBI" id="CHEBI:57540"/>
        <dbReference type="ChEBI" id="CHEBI:57945"/>
        <dbReference type="ChEBI" id="CHEBI:65315"/>
        <dbReference type="ChEBI" id="CHEBI:74443"/>
    </reaction>
</comment>
<dbReference type="EC" id="1.3.1.91" evidence="9"/>
<gene>
    <name evidence="9 14" type="primary">dusA</name>
    <name evidence="14" type="ORF">LMG27198_27250</name>
</gene>
<evidence type="ECO:0000256" key="1">
    <source>
        <dbReference type="ARBA" id="ARBA00001917"/>
    </source>
</evidence>
<keyword evidence="6 9" id="KW-0521">NADP</keyword>
<evidence type="ECO:0000256" key="11">
    <source>
        <dbReference type="PIRSR" id="PIRSR006621-1"/>
    </source>
</evidence>
<dbReference type="Pfam" id="PF01207">
    <property type="entry name" value="Dus"/>
    <property type="match status" value="1"/>
</dbReference>
<dbReference type="GO" id="GO:0010181">
    <property type="term" value="F:FMN binding"/>
    <property type="evidence" value="ECO:0007669"/>
    <property type="project" value="UniProtKB-UniRule"/>
</dbReference>
<dbReference type="CDD" id="cd02801">
    <property type="entry name" value="DUS_like_FMN"/>
    <property type="match status" value="1"/>
</dbReference>
<keyword evidence="3 9" id="KW-0285">Flavoprotein</keyword>
<dbReference type="InterPro" id="IPR035587">
    <property type="entry name" value="DUS-like_FMN-bd"/>
</dbReference>
<dbReference type="Proteomes" id="UP001144323">
    <property type="component" value="Unassembled WGS sequence"/>
</dbReference>
<dbReference type="NCBIfam" id="TIGR00742">
    <property type="entry name" value="yjbN"/>
    <property type="match status" value="1"/>
</dbReference>
<comment type="catalytic activity">
    <reaction evidence="9">
        <text>5,6-dihydrouridine(20) in tRNA + NAD(+) = uridine(20) in tRNA + NADH + H(+)</text>
        <dbReference type="Rhea" id="RHEA:53340"/>
        <dbReference type="Rhea" id="RHEA-COMP:13533"/>
        <dbReference type="Rhea" id="RHEA-COMP:13534"/>
        <dbReference type="ChEBI" id="CHEBI:15378"/>
        <dbReference type="ChEBI" id="CHEBI:57540"/>
        <dbReference type="ChEBI" id="CHEBI:57945"/>
        <dbReference type="ChEBI" id="CHEBI:65315"/>
        <dbReference type="ChEBI" id="CHEBI:74443"/>
        <dbReference type="EC" id="1.3.1.91"/>
    </reaction>
</comment>
<dbReference type="Gene3D" id="1.20.120.1460">
    <property type="match status" value="1"/>
</dbReference>
<dbReference type="InterPro" id="IPR001269">
    <property type="entry name" value="DUS_fam"/>
</dbReference>
<keyword evidence="2 9" id="KW-0820">tRNA-binding</keyword>
<feature type="binding site" evidence="9 12">
    <location>
        <position position="154"/>
    </location>
    <ligand>
        <name>FMN</name>
        <dbReference type="ChEBI" id="CHEBI:58210"/>
    </ligand>
</feature>
<evidence type="ECO:0000256" key="3">
    <source>
        <dbReference type="ARBA" id="ARBA00022630"/>
    </source>
</evidence>
<comment type="caution">
    <text evidence="14">The sequence shown here is derived from an EMBL/GenBank/DDBJ whole genome shotgun (WGS) entry which is preliminary data.</text>
</comment>
<keyword evidence="15" id="KW-1185">Reference proteome</keyword>
<feature type="domain" description="DUS-like FMN-binding" evidence="13">
    <location>
        <begin position="1"/>
        <end position="289"/>
    </location>
</feature>
<keyword evidence="8 9" id="KW-0560">Oxidoreductase</keyword>
<proteinExistence type="inferred from homology"/>
<name>A0A9W6GV86_9HYPH</name>
<sequence length="322" mass="34993">MLDWTDRHCRYFHRLLSRRARLYTEMLTTGAVIHGDRDRLMGFDPFEQPVALQLGGSSPDDLARTAKIAEGFGYSEVNLNVGCPSDRVQNGAFGACLMLRPGLVADCVKAMKDAVALPVTVKCRIGVDDQDPEHALFEIAAHCVEAGADALFVHARKAWLKGLSPKENRDIPPLDYPLVHRLKRAFPDVPMAINGGLTTLAQMQEQLQIMDGVMVGRAAYHDPGLLLSVDAALFDAPARFDDAFTAVEAFLPYIERELARGEKLSNITRHLLGLFAGLPGARSFRRRLALEAVRPGAGPEVLLAAVGEVTAAMARLNGADAA</sequence>
<dbReference type="PANTHER" id="PTHR42907:SF1">
    <property type="entry name" value="FMN-LINKED OXIDOREDUCTASES SUPERFAMILY PROTEIN"/>
    <property type="match status" value="1"/>
</dbReference>
<feature type="site" description="Interacts with tRNA; defines subfamily-specific binding signature" evidence="9">
    <location>
        <position position="282"/>
    </location>
</feature>
<evidence type="ECO:0000259" key="13">
    <source>
        <dbReference type="Pfam" id="PF01207"/>
    </source>
</evidence>
<dbReference type="PANTHER" id="PTHR42907">
    <property type="entry name" value="FMN-LINKED OXIDOREDUCTASES SUPERFAMILY PROTEIN"/>
    <property type="match status" value="1"/>
</dbReference>
<evidence type="ECO:0000313" key="15">
    <source>
        <dbReference type="Proteomes" id="UP001144323"/>
    </source>
</evidence>
<feature type="binding site" evidence="9 12">
    <location>
        <position position="53"/>
    </location>
    <ligand>
        <name>FMN</name>
        <dbReference type="ChEBI" id="CHEBI:58210"/>
    </ligand>
</feature>
<evidence type="ECO:0000256" key="2">
    <source>
        <dbReference type="ARBA" id="ARBA00022555"/>
    </source>
</evidence>
<evidence type="ECO:0000256" key="7">
    <source>
        <dbReference type="ARBA" id="ARBA00022884"/>
    </source>
</evidence>
<comment type="caution">
    <text evidence="9">Lacks conserved residue(s) required for the propagation of feature annotation.</text>
</comment>
<keyword evidence="12" id="KW-0547">Nucleotide-binding</keyword>
<keyword evidence="5 9" id="KW-0819">tRNA processing</keyword>
<accession>A0A9W6GV86</accession>
<dbReference type="GO" id="GO:0102264">
    <property type="term" value="F:tRNA-dihydrouridine20 synthase activity"/>
    <property type="evidence" value="ECO:0007669"/>
    <property type="project" value="UniProtKB-EC"/>
</dbReference>
<comment type="similarity">
    <text evidence="9">Belongs to the Dus family. DusA subfamily.</text>
</comment>
<feature type="active site" description="Proton donor" evidence="9 11">
    <location>
        <position position="83"/>
    </location>
</feature>
<reference evidence="14" key="1">
    <citation type="journal article" date="2023" name="Int. J. Syst. Evol. Microbiol.">
        <title>Methylocystis iwaonis sp. nov., a type II methane-oxidizing bacterium from surface soil of a rice paddy field in Japan, and emended description of the genus Methylocystis (ex Whittenbury et al. 1970) Bowman et al. 1993.</title>
        <authorList>
            <person name="Kaise H."/>
            <person name="Sawadogo J.B."/>
            <person name="Alam M.S."/>
            <person name="Ueno C."/>
            <person name="Dianou D."/>
            <person name="Shinjo R."/>
            <person name="Asakawa S."/>
        </authorList>
    </citation>
    <scope>NUCLEOTIDE SEQUENCE</scope>
    <source>
        <strain evidence="14">LMG27198</strain>
    </source>
</reference>
<dbReference type="SUPFAM" id="SSF51395">
    <property type="entry name" value="FMN-linked oxidoreductases"/>
    <property type="match status" value="1"/>
</dbReference>
<feature type="binding site" evidence="9 12">
    <location>
        <position position="122"/>
    </location>
    <ligand>
        <name>FMN</name>
        <dbReference type="ChEBI" id="CHEBI:58210"/>
    </ligand>
</feature>
<feature type="site" description="Interacts with tRNA; defines subfamily-specific binding signature" evidence="9">
    <location>
        <position position="285"/>
    </location>
</feature>
<evidence type="ECO:0000256" key="10">
    <source>
        <dbReference type="PIRNR" id="PIRNR006621"/>
    </source>
</evidence>
<evidence type="ECO:0000313" key="14">
    <source>
        <dbReference type="EMBL" id="GLI93733.1"/>
    </source>
</evidence>
<evidence type="ECO:0000256" key="12">
    <source>
        <dbReference type="PIRSR" id="PIRSR006621-2"/>
    </source>
</evidence>
<dbReference type="PROSITE" id="PS01136">
    <property type="entry name" value="UPF0034"/>
    <property type="match status" value="1"/>
</dbReference>
<feature type="binding site" evidence="9 12">
    <location>
        <begin position="194"/>
        <end position="196"/>
    </location>
    <ligand>
        <name>FMN</name>
        <dbReference type="ChEBI" id="CHEBI:58210"/>
    </ligand>
</feature>
<feature type="site" description="Interacts with tRNA" evidence="9">
    <location>
        <position position="169"/>
    </location>
</feature>
<keyword evidence="7 9" id="KW-0694">RNA-binding</keyword>
<evidence type="ECO:0000256" key="9">
    <source>
        <dbReference type="HAMAP-Rule" id="MF_02041"/>
    </source>
</evidence>
<dbReference type="GO" id="GO:0000049">
    <property type="term" value="F:tRNA binding"/>
    <property type="evidence" value="ECO:0007669"/>
    <property type="project" value="UniProtKB-UniRule"/>
</dbReference>
<keyword evidence="4 9" id="KW-0288">FMN</keyword>
<evidence type="ECO:0000256" key="4">
    <source>
        <dbReference type="ARBA" id="ARBA00022643"/>
    </source>
</evidence>
<dbReference type="Gene3D" id="3.20.20.70">
    <property type="entry name" value="Aldolase class I"/>
    <property type="match status" value="1"/>
</dbReference>
<comment type="catalytic activity">
    <reaction evidence="9">
        <text>5,6-dihydrouridine(20) in tRNA + NADP(+) = uridine(20) in tRNA + NADPH + H(+)</text>
        <dbReference type="Rhea" id="RHEA:53336"/>
        <dbReference type="Rhea" id="RHEA-COMP:13533"/>
        <dbReference type="Rhea" id="RHEA-COMP:13534"/>
        <dbReference type="ChEBI" id="CHEBI:15378"/>
        <dbReference type="ChEBI" id="CHEBI:57783"/>
        <dbReference type="ChEBI" id="CHEBI:58349"/>
        <dbReference type="ChEBI" id="CHEBI:65315"/>
        <dbReference type="ChEBI" id="CHEBI:74443"/>
        <dbReference type="EC" id="1.3.1.91"/>
    </reaction>
</comment>
<feature type="site" description="Interacts with tRNA" evidence="9">
    <location>
        <position position="80"/>
    </location>
</feature>
<dbReference type="InterPro" id="IPR013785">
    <property type="entry name" value="Aldolase_TIM"/>
</dbReference>
<dbReference type="AlphaFoldDB" id="A0A9W6GV86"/>
<feature type="binding site" evidence="9 12">
    <location>
        <begin position="216"/>
        <end position="217"/>
    </location>
    <ligand>
        <name>FMN</name>
        <dbReference type="ChEBI" id="CHEBI:58210"/>
    </ligand>
</feature>
<comment type="catalytic activity">
    <reaction evidence="9">
        <text>5,6-dihydrouridine(20a) in tRNA + NADP(+) = uridine(20a) in tRNA + NADPH + H(+)</text>
        <dbReference type="Rhea" id="RHEA:53344"/>
        <dbReference type="Rhea" id="RHEA-COMP:13535"/>
        <dbReference type="Rhea" id="RHEA-COMP:13536"/>
        <dbReference type="ChEBI" id="CHEBI:15378"/>
        <dbReference type="ChEBI" id="CHEBI:57783"/>
        <dbReference type="ChEBI" id="CHEBI:58349"/>
        <dbReference type="ChEBI" id="CHEBI:65315"/>
        <dbReference type="ChEBI" id="CHEBI:74443"/>
    </reaction>
</comment>
<dbReference type="HAMAP" id="MF_02041">
    <property type="entry name" value="DusA_subfam"/>
    <property type="match status" value="1"/>
</dbReference>
<feature type="site" description="Interacts with tRNA; defines subfamily-specific binding signature" evidence="9">
    <location>
        <position position="166"/>
    </location>
</feature>
<dbReference type="PIRSF" id="PIRSF006621">
    <property type="entry name" value="Dus"/>
    <property type="match status" value="1"/>
</dbReference>
<evidence type="ECO:0000256" key="5">
    <source>
        <dbReference type="ARBA" id="ARBA00022694"/>
    </source>
</evidence>
<protein>
    <recommendedName>
        <fullName evidence="9">tRNA-dihydrouridine(20/20a) synthase</fullName>
        <ecNumber evidence="9">1.3.1.91</ecNumber>
    </recommendedName>
    <alternativeName>
        <fullName evidence="9">U20-specific dihydrouridine synthase</fullName>
        <shortName evidence="9">U20-specific Dus</shortName>
    </alternativeName>
    <alternativeName>
        <fullName evidence="9">tRNA-dihydrouridine synthase A</fullName>
    </alternativeName>
</protein>
<dbReference type="InterPro" id="IPR018517">
    <property type="entry name" value="tRNA_hU_synthase_CS"/>
</dbReference>
<evidence type="ECO:0000256" key="6">
    <source>
        <dbReference type="ARBA" id="ARBA00022857"/>
    </source>
</evidence>
<dbReference type="NCBIfam" id="NF008774">
    <property type="entry name" value="PRK11815.1"/>
    <property type="match status" value="1"/>
</dbReference>
<evidence type="ECO:0000256" key="8">
    <source>
        <dbReference type="ARBA" id="ARBA00023002"/>
    </source>
</evidence>
<comment type="cofactor">
    <cofactor evidence="1 9 10 12">
        <name>FMN</name>
        <dbReference type="ChEBI" id="CHEBI:58210"/>
    </cofactor>
</comment>
<dbReference type="InterPro" id="IPR004653">
    <property type="entry name" value="DusA"/>
</dbReference>
<dbReference type="GO" id="GO:0050660">
    <property type="term" value="F:flavin adenine dinucleotide binding"/>
    <property type="evidence" value="ECO:0007669"/>
    <property type="project" value="InterPro"/>
</dbReference>
<comment type="function">
    <text evidence="9">Catalyzes the synthesis of 5,6-dihydrouridine (D), a modified base found in the D-loop of most tRNAs, via the reduction of the C5-C6 double bond in target uridines. Specifically modifies U20 and U20a in tRNAs.</text>
</comment>